<protein>
    <submittedName>
        <fullName evidence="6">Sigma-70 family RNA polymerase sigma factor</fullName>
    </submittedName>
</protein>
<dbReference type="Pfam" id="PF07638">
    <property type="entry name" value="Sigma70_ECF"/>
    <property type="match status" value="1"/>
</dbReference>
<comment type="caution">
    <text evidence="6">The sequence shown here is derived from an EMBL/GenBank/DDBJ whole genome shotgun (WGS) entry which is preliminary data.</text>
</comment>
<dbReference type="Proteomes" id="UP000613768">
    <property type="component" value="Unassembled WGS sequence"/>
</dbReference>
<dbReference type="Gene3D" id="1.10.1740.10">
    <property type="match status" value="1"/>
</dbReference>
<dbReference type="AlphaFoldDB" id="A0AAW3ZL17"/>
<dbReference type="NCBIfam" id="TIGR02999">
    <property type="entry name" value="Sig-70_X6"/>
    <property type="match status" value="1"/>
</dbReference>
<evidence type="ECO:0000313" key="6">
    <source>
        <dbReference type="EMBL" id="MBD8525882.1"/>
    </source>
</evidence>
<evidence type="ECO:0000313" key="7">
    <source>
        <dbReference type="Proteomes" id="UP000613768"/>
    </source>
</evidence>
<dbReference type="NCBIfam" id="TIGR02937">
    <property type="entry name" value="sigma70-ECF"/>
    <property type="match status" value="1"/>
</dbReference>
<feature type="domain" description="RNA polymerase sigma-70 ECF-like HTH" evidence="5">
    <location>
        <begin position="5"/>
        <end position="174"/>
    </location>
</feature>
<reference evidence="6 7" key="1">
    <citation type="submission" date="2020-09" db="EMBL/GenBank/DDBJ databases">
        <title>Pseudoxanthomonas sp. CAU 1598 isolated from sand of Yaerae Beach.</title>
        <authorList>
            <person name="Kim W."/>
        </authorList>
    </citation>
    <scope>NUCLEOTIDE SEQUENCE [LARGE SCALE GENOMIC DNA]</scope>
    <source>
        <strain evidence="6 7">CAU 1598</strain>
    </source>
</reference>
<dbReference type="SUPFAM" id="SSF88659">
    <property type="entry name" value="Sigma3 and sigma4 domains of RNA polymerase sigma factors"/>
    <property type="match status" value="1"/>
</dbReference>
<dbReference type="SUPFAM" id="SSF88946">
    <property type="entry name" value="Sigma2 domain of RNA polymerase sigma factors"/>
    <property type="match status" value="1"/>
</dbReference>
<evidence type="ECO:0000256" key="2">
    <source>
        <dbReference type="ARBA" id="ARBA00023015"/>
    </source>
</evidence>
<accession>A0AAW3ZL17</accession>
<sequence>MTDAADITVLLRRWSDGDNAARDQVFQIVYPQLRRIAGQRAAGQQVGATTLVHEAYLKMFGSGGAAYQDRNHFFAVAATAMRQIVLDQLRYFATAKRKGQQADVTLEGMVASIDWTPERVTSFEQGILALAQRDAEALKVFECKFFAGYGTKETADALDLSVRSVERHWTESRRFLAGFVDPQ</sequence>
<dbReference type="GO" id="GO:0016987">
    <property type="term" value="F:sigma factor activity"/>
    <property type="evidence" value="ECO:0007669"/>
    <property type="project" value="UniProtKB-KW"/>
</dbReference>
<dbReference type="InterPro" id="IPR039425">
    <property type="entry name" value="RNA_pol_sigma-70-like"/>
</dbReference>
<keyword evidence="3" id="KW-0731">Sigma factor</keyword>
<dbReference type="EMBL" id="JACYTR010000013">
    <property type="protein sequence ID" value="MBD8525882.1"/>
    <property type="molecule type" value="Genomic_DNA"/>
</dbReference>
<dbReference type="PANTHER" id="PTHR43133:SF39">
    <property type="entry name" value="SIMILAR TO RNA POLYMERASE SIGMA-E FACTOR"/>
    <property type="match status" value="1"/>
</dbReference>
<dbReference type="InterPro" id="IPR036388">
    <property type="entry name" value="WH-like_DNA-bd_sf"/>
</dbReference>
<comment type="similarity">
    <text evidence="1">Belongs to the sigma-70 factor family. ECF subfamily.</text>
</comment>
<dbReference type="InterPro" id="IPR013324">
    <property type="entry name" value="RNA_pol_sigma_r3/r4-like"/>
</dbReference>
<dbReference type="GO" id="GO:0006352">
    <property type="term" value="P:DNA-templated transcription initiation"/>
    <property type="evidence" value="ECO:0007669"/>
    <property type="project" value="InterPro"/>
</dbReference>
<dbReference type="InterPro" id="IPR053812">
    <property type="entry name" value="HTH_Sigma70_ECF-like"/>
</dbReference>
<dbReference type="RefSeq" id="WP_192029300.1">
    <property type="nucleotide sequence ID" value="NZ_JACYTR010000013.1"/>
</dbReference>
<organism evidence="6 7">
    <name type="scientific">Pseudomarimonas arenosa</name>
    <dbReference type="NCBI Taxonomy" id="2774145"/>
    <lineage>
        <taxon>Bacteria</taxon>
        <taxon>Pseudomonadati</taxon>
        <taxon>Pseudomonadota</taxon>
        <taxon>Gammaproteobacteria</taxon>
        <taxon>Lysobacterales</taxon>
        <taxon>Lysobacteraceae</taxon>
        <taxon>Pseudomarimonas</taxon>
    </lineage>
</organism>
<proteinExistence type="inferred from homology"/>
<dbReference type="InterPro" id="IPR014284">
    <property type="entry name" value="RNA_pol_sigma-70_dom"/>
</dbReference>
<dbReference type="InterPro" id="IPR011517">
    <property type="entry name" value="RNA_pol_sigma70_ECF-like"/>
</dbReference>
<dbReference type="InterPro" id="IPR013325">
    <property type="entry name" value="RNA_pol_sigma_r2"/>
</dbReference>
<keyword evidence="2" id="KW-0805">Transcription regulation</keyword>
<evidence type="ECO:0000256" key="4">
    <source>
        <dbReference type="ARBA" id="ARBA00023163"/>
    </source>
</evidence>
<keyword evidence="4" id="KW-0804">Transcription</keyword>
<dbReference type="PANTHER" id="PTHR43133">
    <property type="entry name" value="RNA POLYMERASE ECF-TYPE SIGMA FACTO"/>
    <property type="match status" value="1"/>
</dbReference>
<name>A0AAW3ZL17_9GAMM</name>
<evidence type="ECO:0000256" key="1">
    <source>
        <dbReference type="ARBA" id="ARBA00010641"/>
    </source>
</evidence>
<dbReference type="Gene3D" id="1.10.10.10">
    <property type="entry name" value="Winged helix-like DNA-binding domain superfamily/Winged helix DNA-binding domain"/>
    <property type="match status" value="1"/>
</dbReference>
<evidence type="ECO:0000259" key="5">
    <source>
        <dbReference type="Pfam" id="PF07638"/>
    </source>
</evidence>
<evidence type="ECO:0000256" key="3">
    <source>
        <dbReference type="ARBA" id="ARBA00023082"/>
    </source>
</evidence>
<keyword evidence="7" id="KW-1185">Reference proteome</keyword>
<gene>
    <name evidence="6" type="ORF">IFO71_09015</name>
</gene>